<comment type="caution">
    <text evidence="1">The sequence shown here is derived from an EMBL/GenBank/DDBJ whole genome shotgun (WGS) entry which is preliminary data.</text>
</comment>
<dbReference type="RefSeq" id="WP_336587947.1">
    <property type="nucleotide sequence ID" value="NZ_JBBAXC010000013.1"/>
</dbReference>
<gene>
    <name evidence="1" type="ORF">WAK64_15735</name>
</gene>
<protein>
    <submittedName>
        <fullName evidence="1">Uncharacterized protein</fullName>
    </submittedName>
</protein>
<proteinExistence type="predicted"/>
<reference evidence="1 2" key="1">
    <citation type="journal article" date="2018" name="J. Microbiol.">
        <title>Bacillus spongiae sp. nov., isolated from sponge of Jeju Island.</title>
        <authorList>
            <person name="Lee G.E."/>
            <person name="Im W.T."/>
            <person name="Park J.S."/>
        </authorList>
    </citation>
    <scope>NUCLEOTIDE SEQUENCE [LARGE SCALE GENOMIC DNA]</scope>
    <source>
        <strain evidence="1 2">135PIL107-10</strain>
    </source>
</reference>
<accession>A0ABU8HHF9</accession>
<evidence type="ECO:0000313" key="2">
    <source>
        <dbReference type="Proteomes" id="UP001312865"/>
    </source>
</evidence>
<evidence type="ECO:0000313" key="1">
    <source>
        <dbReference type="EMBL" id="MEI5908498.1"/>
    </source>
</evidence>
<organism evidence="1 2">
    <name type="scientific">Bacillus spongiae</name>
    <dbReference type="NCBI Taxonomy" id="2683610"/>
    <lineage>
        <taxon>Bacteria</taxon>
        <taxon>Bacillati</taxon>
        <taxon>Bacillota</taxon>
        <taxon>Bacilli</taxon>
        <taxon>Bacillales</taxon>
        <taxon>Bacillaceae</taxon>
        <taxon>Bacillus</taxon>
    </lineage>
</organism>
<sequence>MANPKIPNKKRLTVSFIHLSKQTATNKNSIMKNAMGNFSFGPSKKRLSTLPPNFLAILNANCKDVKGVDVSKKNKTSS</sequence>
<dbReference type="EMBL" id="JBBAXC010000013">
    <property type="protein sequence ID" value="MEI5908498.1"/>
    <property type="molecule type" value="Genomic_DNA"/>
</dbReference>
<dbReference type="Proteomes" id="UP001312865">
    <property type="component" value="Unassembled WGS sequence"/>
</dbReference>
<name>A0ABU8HHF9_9BACI</name>
<keyword evidence="2" id="KW-1185">Reference proteome</keyword>